<evidence type="ECO:0000256" key="2">
    <source>
        <dbReference type="ARBA" id="ARBA00012438"/>
    </source>
</evidence>
<dbReference type="InterPro" id="IPR003594">
    <property type="entry name" value="HATPase_dom"/>
</dbReference>
<organism evidence="11 12">
    <name type="scientific">Lentzea pudingi</name>
    <dbReference type="NCBI Taxonomy" id="1789439"/>
    <lineage>
        <taxon>Bacteria</taxon>
        <taxon>Bacillati</taxon>
        <taxon>Actinomycetota</taxon>
        <taxon>Actinomycetes</taxon>
        <taxon>Pseudonocardiales</taxon>
        <taxon>Pseudonocardiaceae</taxon>
        <taxon>Lentzea</taxon>
    </lineage>
</organism>
<dbReference type="RefSeq" id="WP_189154904.1">
    <property type="nucleotide sequence ID" value="NZ_BMNC01000003.1"/>
</dbReference>
<feature type="transmembrane region" description="Helical" evidence="9">
    <location>
        <begin position="75"/>
        <end position="94"/>
    </location>
</feature>
<dbReference type="PANTHER" id="PTHR24421">
    <property type="entry name" value="NITRATE/NITRITE SENSOR PROTEIN NARX-RELATED"/>
    <property type="match status" value="1"/>
</dbReference>
<evidence type="ECO:0000256" key="5">
    <source>
        <dbReference type="ARBA" id="ARBA00022741"/>
    </source>
</evidence>
<sequence>MAVVSIVFTLLVQALPDGLDNTFGIVELTALAWLSARSIIELRPSRAVLVVPLLYGAVVSMLTRCYTLERPQLDYVVGFFAVGMLFVVLLGMYLRLHDQRRVDAGELAKQAQRLEYARDLHDFVAHHVTAMVVQAQAVRFISTAGQQPGPEDLDRALAGIEKAGEQALVSMRGMISVLRDDEPASTRSTLGEAVAEPVGHFAGPPITIDIDDDLATTHLAATVVDAVRHVVQESLTNVLRHARGAEAVEVRARTLPGARLEVVVADDSPSTADVPGTGFGLVGLTERVEAAGGTLTAGPAGSGWRVTAVLPLAPALP</sequence>
<protein>
    <recommendedName>
        <fullName evidence="2">histidine kinase</fullName>
        <ecNumber evidence="2">2.7.13.3</ecNumber>
    </recommendedName>
</protein>
<evidence type="ECO:0000313" key="12">
    <source>
        <dbReference type="Proteomes" id="UP000597656"/>
    </source>
</evidence>
<evidence type="ECO:0000313" key="11">
    <source>
        <dbReference type="EMBL" id="GGM87844.1"/>
    </source>
</evidence>
<evidence type="ECO:0000256" key="6">
    <source>
        <dbReference type="ARBA" id="ARBA00022777"/>
    </source>
</evidence>
<dbReference type="PANTHER" id="PTHR24421:SF10">
    <property type="entry name" value="NITRATE_NITRITE SENSOR PROTEIN NARQ"/>
    <property type="match status" value="1"/>
</dbReference>
<proteinExistence type="predicted"/>
<keyword evidence="9" id="KW-0472">Membrane</keyword>
<accession>A0ABQ2HSK2</accession>
<dbReference type="Pfam" id="PF07730">
    <property type="entry name" value="HisKA_3"/>
    <property type="match status" value="1"/>
</dbReference>
<dbReference type="EC" id="2.7.13.3" evidence="2"/>
<dbReference type="Gene3D" id="1.20.5.1930">
    <property type="match status" value="1"/>
</dbReference>
<dbReference type="InterPro" id="IPR050482">
    <property type="entry name" value="Sensor_HK_TwoCompSys"/>
</dbReference>
<name>A0ABQ2HSK2_9PSEU</name>
<dbReference type="Pfam" id="PF02518">
    <property type="entry name" value="HATPase_c"/>
    <property type="match status" value="1"/>
</dbReference>
<evidence type="ECO:0000256" key="8">
    <source>
        <dbReference type="ARBA" id="ARBA00023012"/>
    </source>
</evidence>
<feature type="transmembrane region" description="Helical" evidence="9">
    <location>
        <begin position="47"/>
        <end position="63"/>
    </location>
</feature>
<keyword evidence="12" id="KW-1185">Reference proteome</keyword>
<keyword evidence="8" id="KW-0902">Two-component regulatory system</keyword>
<keyword evidence="7" id="KW-0067">ATP-binding</keyword>
<dbReference type="SUPFAM" id="SSF55874">
    <property type="entry name" value="ATPase domain of HSP90 chaperone/DNA topoisomerase II/histidine kinase"/>
    <property type="match status" value="1"/>
</dbReference>
<evidence type="ECO:0000256" key="4">
    <source>
        <dbReference type="ARBA" id="ARBA00022679"/>
    </source>
</evidence>
<keyword evidence="9" id="KW-1133">Transmembrane helix</keyword>
<dbReference type="SMART" id="SM00387">
    <property type="entry name" value="HATPase_c"/>
    <property type="match status" value="1"/>
</dbReference>
<comment type="caution">
    <text evidence="11">The sequence shown here is derived from an EMBL/GenBank/DDBJ whole genome shotgun (WGS) entry which is preliminary data.</text>
</comment>
<dbReference type="EMBL" id="BMNC01000003">
    <property type="protein sequence ID" value="GGM87844.1"/>
    <property type="molecule type" value="Genomic_DNA"/>
</dbReference>
<keyword evidence="6" id="KW-0418">Kinase</keyword>
<keyword evidence="4" id="KW-0808">Transferase</keyword>
<comment type="catalytic activity">
    <reaction evidence="1">
        <text>ATP + protein L-histidine = ADP + protein N-phospho-L-histidine.</text>
        <dbReference type="EC" id="2.7.13.3"/>
    </reaction>
</comment>
<evidence type="ECO:0000256" key="1">
    <source>
        <dbReference type="ARBA" id="ARBA00000085"/>
    </source>
</evidence>
<dbReference type="InterPro" id="IPR011712">
    <property type="entry name" value="Sig_transdc_His_kin_sub3_dim/P"/>
</dbReference>
<keyword evidence="3" id="KW-0597">Phosphoprotein</keyword>
<keyword evidence="9" id="KW-0812">Transmembrane</keyword>
<dbReference type="Proteomes" id="UP000597656">
    <property type="component" value="Unassembled WGS sequence"/>
</dbReference>
<evidence type="ECO:0000256" key="3">
    <source>
        <dbReference type="ARBA" id="ARBA00022553"/>
    </source>
</evidence>
<reference evidence="12" key="1">
    <citation type="journal article" date="2019" name="Int. J. Syst. Evol. Microbiol.">
        <title>The Global Catalogue of Microorganisms (GCM) 10K type strain sequencing project: providing services to taxonomists for standard genome sequencing and annotation.</title>
        <authorList>
            <consortium name="The Broad Institute Genomics Platform"/>
            <consortium name="The Broad Institute Genome Sequencing Center for Infectious Disease"/>
            <person name="Wu L."/>
            <person name="Ma J."/>
        </authorList>
    </citation>
    <scope>NUCLEOTIDE SEQUENCE [LARGE SCALE GENOMIC DNA]</scope>
    <source>
        <strain evidence="12">CGMCC 4.7319</strain>
    </source>
</reference>
<dbReference type="InterPro" id="IPR036890">
    <property type="entry name" value="HATPase_C_sf"/>
</dbReference>
<evidence type="ECO:0000256" key="7">
    <source>
        <dbReference type="ARBA" id="ARBA00022840"/>
    </source>
</evidence>
<dbReference type="CDD" id="cd16917">
    <property type="entry name" value="HATPase_UhpB-NarQ-NarX-like"/>
    <property type="match status" value="1"/>
</dbReference>
<evidence type="ECO:0000256" key="9">
    <source>
        <dbReference type="SAM" id="Phobius"/>
    </source>
</evidence>
<keyword evidence="5" id="KW-0547">Nucleotide-binding</keyword>
<feature type="domain" description="Histidine kinase/HSP90-like ATPase" evidence="10">
    <location>
        <begin position="222"/>
        <end position="314"/>
    </location>
</feature>
<gene>
    <name evidence="11" type="ORF">GCM10011609_25700</name>
</gene>
<evidence type="ECO:0000259" key="10">
    <source>
        <dbReference type="SMART" id="SM00387"/>
    </source>
</evidence>
<dbReference type="Gene3D" id="3.30.565.10">
    <property type="entry name" value="Histidine kinase-like ATPase, C-terminal domain"/>
    <property type="match status" value="1"/>
</dbReference>